<dbReference type="GO" id="GO:0003690">
    <property type="term" value="F:double-stranded DNA binding"/>
    <property type="evidence" value="ECO:0007669"/>
    <property type="project" value="InterPro"/>
</dbReference>
<dbReference type="GO" id="GO:0002218">
    <property type="term" value="P:activation of innate immune response"/>
    <property type="evidence" value="ECO:0007669"/>
    <property type="project" value="InterPro"/>
</dbReference>
<sequence length="226" mass="24467">MEEGGRCDDVQGGIWKASADGALKQTVAEVLCFQSNSLEQSFEITFCTSEACREVLEECRRQGALKPVSSFEVMSLDRPNFRIVTLHIYNPHVTDQAVAGFLGQYAEVLTEARRVRDTLGFWTGKRQYQVLFKPVPEGVEGFEGFLHPPARFSIGGRQGLSVLLPAAPLWAPCKTCPKPGQRQARPGRESTPRDGKERQEEVPPGCGKASGGGKVPAAGGKSGAFG</sequence>
<accession>A0A9Q1EAV3</accession>
<feature type="compositionally biased region" description="Basic and acidic residues" evidence="1">
    <location>
        <begin position="186"/>
        <end position="201"/>
    </location>
</feature>
<dbReference type="InterPro" id="IPR057811">
    <property type="entry name" value="RBD_ZCCHC3_2nd"/>
</dbReference>
<gene>
    <name evidence="4" type="ORF">SKAU_G00387040</name>
</gene>
<reference evidence="4" key="1">
    <citation type="journal article" date="2023" name="Science">
        <title>Genome structures resolve the early diversification of teleost fishes.</title>
        <authorList>
            <person name="Parey E."/>
            <person name="Louis A."/>
            <person name="Montfort J."/>
            <person name="Bouchez O."/>
            <person name="Roques C."/>
            <person name="Iampietro C."/>
            <person name="Lluch J."/>
            <person name="Castinel A."/>
            <person name="Donnadieu C."/>
            <person name="Desvignes T."/>
            <person name="Floi Bucao C."/>
            <person name="Jouanno E."/>
            <person name="Wen M."/>
            <person name="Mejri S."/>
            <person name="Dirks R."/>
            <person name="Jansen H."/>
            <person name="Henkel C."/>
            <person name="Chen W.J."/>
            <person name="Zahm M."/>
            <person name="Cabau C."/>
            <person name="Klopp C."/>
            <person name="Thompson A.W."/>
            <person name="Robinson-Rechavi M."/>
            <person name="Braasch I."/>
            <person name="Lecointre G."/>
            <person name="Bobe J."/>
            <person name="Postlethwait J.H."/>
            <person name="Berthelot C."/>
            <person name="Roest Crollius H."/>
            <person name="Guiguen Y."/>
        </authorList>
    </citation>
    <scope>NUCLEOTIDE SEQUENCE</scope>
    <source>
        <strain evidence="4">WJC10195</strain>
    </source>
</reference>
<dbReference type="AlphaFoldDB" id="A0A9Q1EAV3"/>
<feature type="region of interest" description="Disordered" evidence="1">
    <location>
        <begin position="175"/>
        <end position="226"/>
    </location>
</feature>
<protein>
    <submittedName>
        <fullName evidence="4">Uncharacterized protein</fullName>
    </submittedName>
</protein>
<dbReference type="Pfam" id="PF23057">
    <property type="entry name" value="RBD_ZCCHC3_1st"/>
    <property type="match status" value="1"/>
</dbReference>
<feature type="domain" description="Zinc finger CCHC" evidence="3">
    <location>
        <begin position="87"/>
        <end position="160"/>
    </location>
</feature>
<dbReference type="EMBL" id="JAINUF010000020">
    <property type="protein sequence ID" value="KAJ8335362.1"/>
    <property type="molecule type" value="Genomic_DNA"/>
</dbReference>
<feature type="domain" description="Zinc finger CCHC" evidence="2">
    <location>
        <begin position="22"/>
        <end position="68"/>
    </location>
</feature>
<dbReference type="GO" id="GO:0003723">
    <property type="term" value="F:RNA binding"/>
    <property type="evidence" value="ECO:0007669"/>
    <property type="project" value="InterPro"/>
</dbReference>
<comment type="caution">
    <text evidence="4">The sequence shown here is derived from an EMBL/GenBank/DDBJ whole genome shotgun (WGS) entry which is preliminary data.</text>
</comment>
<name>A0A9Q1EAV3_SYNKA</name>
<dbReference type="Pfam" id="PF23058">
    <property type="entry name" value="RBD_ZCCHC3_2nd"/>
    <property type="match status" value="1"/>
</dbReference>
<dbReference type="InterPro" id="IPR042509">
    <property type="entry name" value="ZCCHC3"/>
</dbReference>
<evidence type="ECO:0000259" key="2">
    <source>
        <dbReference type="Pfam" id="PF23057"/>
    </source>
</evidence>
<keyword evidence="5" id="KW-1185">Reference proteome</keyword>
<dbReference type="PANTHER" id="PTHR22639">
    <property type="entry name" value="GAG-RELATED PROTEIN"/>
    <property type="match status" value="1"/>
</dbReference>
<dbReference type="PANTHER" id="PTHR22639:SF3">
    <property type="entry name" value="ZINC FINGER CCHC DOMAIN-CONTAINING PROTEIN 3"/>
    <property type="match status" value="1"/>
</dbReference>
<evidence type="ECO:0000256" key="1">
    <source>
        <dbReference type="SAM" id="MobiDB-lite"/>
    </source>
</evidence>
<evidence type="ECO:0000313" key="5">
    <source>
        <dbReference type="Proteomes" id="UP001152622"/>
    </source>
</evidence>
<dbReference type="OrthoDB" id="8846459at2759"/>
<dbReference type="Proteomes" id="UP001152622">
    <property type="component" value="Chromosome 20"/>
</dbReference>
<evidence type="ECO:0000313" key="4">
    <source>
        <dbReference type="EMBL" id="KAJ8335362.1"/>
    </source>
</evidence>
<evidence type="ECO:0000259" key="3">
    <source>
        <dbReference type="Pfam" id="PF23058"/>
    </source>
</evidence>
<proteinExistence type="predicted"/>
<feature type="compositionally biased region" description="Gly residues" evidence="1">
    <location>
        <begin position="208"/>
        <end position="226"/>
    </location>
</feature>
<dbReference type="InterPro" id="IPR057810">
    <property type="entry name" value="RBD_ZCCHC3_1st"/>
</dbReference>
<organism evidence="4 5">
    <name type="scientific">Synaphobranchus kaupii</name>
    <name type="common">Kaup's arrowtooth eel</name>
    <dbReference type="NCBI Taxonomy" id="118154"/>
    <lineage>
        <taxon>Eukaryota</taxon>
        <taxon>Metazoa</taxon>
        <taxon>Chordata</taxon>
        <taxon>Craniata</taxon>
        <taxon>Vertebrata</taxon>
        <taxon>Euteleostomi</taxon>
        <taxon>Actinopterygii</taxon>
        <taxon>Neopterygii</taxon>
        <taxon>Teleostei</taxon>
        <taxon>Anguilliformes</taxon>
        <taxon>Synaphobranchidae</taxon>
        <taxon>Synaphobranchus</taxon>
    </lineage>
</organism>